<dbReference type="Pfam" id="PF13086">
    <property type="entry name" value="AAA_11"/>
    <property type="match status" value="1"/>
</dbReference>
<keyword evidence="4" id="KW-1185">Reference proteome</keyword>
<dbReference type="AlphaFoldDB" id="A0A8H5FQV0"/>
<dbReference type="GO" id="GO:0004386">
    <property type="term" value="F:helicase activity"/>
    <property type="evidence" value="ECO:0007669"/>
    <property type="project" value="InterPro"/>
</dbReference>
<dbReference type="PANTHER" id="PTHR10887">
    <property type="entry name" value="DNA2/NAM7 HELICASE FAMILY"/>
    <property type="match status" value="1"/>
</dbReference>
<proteinExistence type="predicted"/>
<dbReference type="EMBL" id="JAACJN010000290">
    <property type="protein sequence ID" value="KAF5350939.1"/>
    <property type="molecule type" value="Genomic_DNA"/>
</dbReference>
<evidence type="ECO:0000313" key="2">
    <source>
        <dbReference type="EMBL" id="KAF5346255.1"/>
    </source>
</evidence>
<protein>
    <recommendedName>
        <fullName evidence="1">DNA2/NAM7 helicase helicase domain-containing protein</fullName>
    </recommendedName>
</protein>
<organism evidence="2 4">
    <name type="scientific">Collybiopsis confluens</name>
    <dbReference type="NCBI Taxonomy" id="2823264"/>
    <lineage>
        <taxon>Eukaryota</taxon>
        <taxon>Fungi</taxon>
        <taxon>Dikarya</taxon>
        <taxon>Basidiomycota</taxon>
        <taxon>Agaricomycotina</taxon>
        <taxon>Agaricomycetes</taxon>
        <taxon>Agaricomycetidae</taxon>
        <taxon>Agaricales</taxon>
        <taxon>Marasmiineae</taxon>
        <taxon>Omphalotaceae</taxon>
        <taxon>Collybiopsis</taxon>
    </lineage>
</organism>
<evidence type="ECO:0000259" key="1">
    <source>
        <dbReference type="Pfam" id="PF13086"/>
    </source>
</evidence>
<name>A0A8H5FQV0_9AGAR</name>
<feature type="domain" description="DNA2/NAM7 helicase helicase" evidence="1">
    <location>
        <begin position="73"/>
        <end position="152"/>
    </location>
</feature>
<dbReference type="Proteomes" id="UP000518752">
    <property type="component" value="Unassembled WGS sequence"/>
</dbReference>
<dbReference type="GO" id="GO:0035194">
    <property type="term" value="P:regulatory ncRNA-mediated post-transcriptional gene silencing"/>
    <property type="evidence" value="ECO:0007669"/>
    <property type="project" value="TreeGrafter"/>
</dbReference>
<dbReference type="SUPFAM" id="SSF52540">
    <property type="entry name" value="P-loop containing nucleoside triphosphate hydrolases"/>
    <property type="match status" value="1"/>
</dbReference>
<dbReference type="EMBL" id="JAACJN010000358">
    <property type="protein sequence ID" value="KAF5346255.1"/>
    <property type="molecule type" value="Genomic_DNA"/>
</dbReference>
<dbReference type="InterPro" id="IPR041677">
    <property type="entry name" value="DNA2/NAM7_AAA_11"/>
</dbReference>
<comment type="caution">
    <text evidence="2">The sequence shown here is derived from an EMBL/GenBank/DDBJ whole genome shotgun (WGS) entry which is preliminary data.</text>
</comment>
<gene>
    <name evidence="3" type="ORF">D9757_014386</name>
    <name evidence="2" type="ORF">D9757_015246</name>
</gene>
<dbReference type="GO" id="GO:0005829">
    <property type="term" value="C:cytosol"/>
    <property type="evidence" value="ECO:0007669"/>
    <property type="project" value="TreeGrafter"/>
</dbReference>
<reference evidence="2 4" key="1">
    <citation type="journal article" date="2020" name="ISME J.">
        <title>Uncovering the hidden diversity of litter-decomposition mechanisms in mushroom-forming fungi.</title>
        <authorList>
            <person name="Floudas D."/>
            <person name="Bentzer J."/>
            <person name="Ahren D."/>
            <person name="Johansson T."/>
            <person name="Persson P."/>
            <person name="Tunlid A."/>
        </authorList>
    </citation>
    <scope>NUCLEOTIDE SEQUENCE [LARGE SCALE GENOMIC DNA]</scope>
    <source>
        <strain evidence="2 4">CBS 406.79</strain>
    </source>
</reference>
<dbReference type="Gene3D" id="3.40.50.300">
    <property type="entry name" value="P-loop containing nucleotide triphosphate hydrolases"/>
    <property type="match status" value="1"/>
</dbReference>
<sequence>MDRDLEYYNIISAQLSRFDSYYYRNAKQSVSLTQGWLKNDLLCLLQQIPRPKRIPTMIASPTMRWRIPLIAGNPPQKQAVLLIVDQEPGSMPFVIFGPPGTGKTVTMVEAILQVLTLDSTSRILATAPSNSAADPIASRLAAAGLKSTELFRGYAPSRNKKMKYRRLWSRTRLKQGRDI</sequence>
<dbReference type="OrthoDB" id="3065667at2759"/>
<dbReference type="InterPro" id="IPR045055">
    <property type="entry name" value="DNA2/NAM7-like"/>
</dbReference>
<evidence type="ECO:0000313" key="3">
    <source>
        <dbReference type="EMBL" id="KAF5350939.1"/>
    </source>
</evidence>
<dbReference type="InterPro" id="IPR027417">
    <property type="entry name" value="P-loop_NTPase"/>
</dbReference>
<evidence type="ECO:0000313" key="4">
    <source>
        <dbReference type="Proteomes" id="UP000518752"/>
    </source>
</evidence>
<accession>A0A8H5FQV0</accession>
<dbReference type="PANTHER" id="PTHR10887:SF419">
    <property type="entry name" value="RNA HELICASE MOV10L1"/>
    <property type="match status" value="1"/>
</dbReference>